<sequence>MSTSTADDSHSPPADVHQSTIAFKICNDDDQTEEECSNQKKENVRERSVRQDFNNSMQNPVKLPETELLGFENENVKSGVTDVTAEFTVMSSITSPSAVVHRSTVSFNIGNDNCNEEEYGDQNNENVRERQDKFDALQNPVTLLETDNLGFENETGEEYVDQSNENVRECSVRQNFNNALRNPAKTPEIDILGLENDVTTKSKSNQVSISSNRIEIEEDEHEHEEEVIYDFPPGLSTLNVNGRPKFELVTVRENGRLQMFMVPNLSPQLVRSPGRNGRLKMWLLNDDQHAGDKALPPVRRSI</sequence>
<dbReference type="Proteomes" id="UP001229421">
    <property type="component" value="Unassembled WGS sequence"/>
</dbReference>
<dbReference type="Pfam" id="PF11250">
    <property type="entry name" value="FAF"/>
    <property type="match status" value="1"/>
</dbReference>
<comment type="caution">
    <text evidence="3">The sequence shown here is derived from an EMBL/GenBank/DDBJ whole genome shotgun (WGS) entry which is preliminary data.</text>
</comment>
<dbReference type="EMBL" id="JAUHHV010000009">
    <property type="protein sequence ID" value="KAK1412540.1"/>
    <property type="molecule type" value="Genomic_DNA"/>
</dbReference>
<gene>
    <name evidence="3" type="ORF">QVD17_33883</name>
</gene>
<name>A0AAD8K3N3_TARER</name>
<evidence type="ECO:0000313" key="3">
    <source>
        <dbReference type="EMBL" id="KAK1412540.1"/>
    </source>
</evidence>
<dbReference type="AlphaFoldDB" id="A0AAD8K3N3"/>
<proteinExistence type="predicted"/>
<feature type="region of interest" description="Disordered" evidence="1">
    <location>
        <begin position="29"/>
        <end position="49"/>
    </location>
</feature>
<dbReference type="InterPro" id="IPR046431">
    <property type="entry name" value="FAF_dom"/>
</dbReference>
<organism evidence="3 4">
    <name type="scientific">Tagetes erecta</name>
    <name type="common">African marigold</name>
    <dbReference type="NCBI Taxonomy" id="13708"/>
    <lineage>
        <taxon>Eukaryota</taxon>
        <taxon>Viridiplantae</taxon>
        <taxon>Streptophyta</taxon>
        <taxon>Embryophyta</taxon>
        <taxon>Tracheophyta</taxon>
        <taxon>Spermatophyta</taxon>
        <taxon>Magnoliopsida</taxon>
        <taxon>eudicotyledons</taxon>
        <taxon>Gunneridae</taxon>
        <taxon>Pentapetalae</taxon>
        <taxon>asterids</taxon>
        <taxon>campanulids</taxon>
        <taxon>Asterales</taxon>
        <taxon>Asteraceae</taxon>
        <taxon>Asteroideae</taxon>
        <taxon>Heliantheae alliance</taxon>
        <taxon>Tageteae</taxon>
        <taxon>Tagetes</taxon>
    </lineage>
</organism>
<feature type="compositionally biased region" description="Basic and acidic residues" evidence="1">
    <location>
        <begin position="37"/>
        <end position="49"/>
    </location>
</feature>
<keyword evidence="4" id="KW-1185">Reference proteome</keyword>
<evidence type="ECO:0000256" key="1">
    <source>
        <dbReference type="SAM" id="MobiDB-lite"/>
    </source>
</evidence>
<feature type="domain" description="FAF" evidence="2">
    <location>
        <begin position="231"/>
        <end position="281"/>
    </location>
</feature>
<evidence type="ECO:0000259" key="2">
    <source>
        <dbReference type="Pfam" id="PF11250"/>
    </source>
</evidence>
<reference evidence="3" key="1">
    <citation type="journal article" date="2023" name="bioRxiv">
        <title>Improved chromosome-level genome assembly for marigold (Tagetes erecta).</title>
        <authorList>
            <person name="Jiang F."/>
            <person name="Yuan L."/>
            <person name="Wang S."/>
            <person name="Wang H."/>
            <person name="Xu D."/>
            <person name="Wang A."/>
            <person name="Fan W."/>
        </authorList>
    </citation>
    <scope>NUCLEOTIDE SEQUENCE</scope>
    <source>
        <strain evidence="3">WSJ</strain>
        <tissue evidence="3">Leaf</tissue>
    </source>
</reference>
<protein>
    <recommendedName>
        <fullName evidence="2">FAF domain-containing protein</fullName>
    </recommendedName>
</protein>
<accession>A0AAD8K3N3</accession>
<evidence type="ECO:0000313" key="4">
    <source>
        <dbReference type="Proteomes" id="UP001229421"/>
    </source>
</evidence>